<evidence type="ECO:0000313" key="1">
    <source>
        <dbReference type="EMBL" id="KAJ7946413.1"/>
    </source>
</evidence>
<evidence type="ECO:0000313" key="2">
    <source>
        <dbReference type="Proteomes" id="UP001163823"/>
    </source>
</evidence>
<dbReference type="PANTHER" id="PTHR35493">
    <property type="entry name" value="STRUCTURAL MAINTENANCE OF CHROMOSOMES PROTEIN"/>
    <property type="match status" value="1"/>
</dbReference>
<dbReference type="KEGG" id="qsa:O6P43_031351"/>
<protein>
    <submittedName>
        <fullName evidence="1">Structural maintenance of chromosomes protein</fullName>
    </submittedName>
</protein>
<accession>A0AAD7KUT8</accession>
<organism evidence="1 2">
    <name type="scientific">Quillaja saponaria</name>
    <name type="common">Soap bark tree</name>
    <dbReference type="NCBI Taxonomy" id="32244"/>
    <lineage>
        <taxon>Eukaryota</taxon>
        <taxon>Viridiplantae</taxon>
        <taxon>Streptophyta</taxon>
        <taxon>Embryophyta</taxon>
        <taxon>Tracheophyta</taxon>
        <taxon>Spermatophyta</taxon>
        <taxon>Magnoliopsida</taxon>
        <taxon>eudicotyledons</taxon>
        <taxon>Gunneridae</taxon>
        <taxon>Pentapetalae</taxon>
        <taxon>rosids</taxon>
        <taxon>fabids</taxon>
        <taxon>Fabales</taxon>
        <taxon>Quillajaceae</taxon>
        <taxon>Quillaja</taxon>
    </lineage>
</organism>
<gene>
    <name evidence="1" type="ORF">O6P43_031351</name>
</gene>
<sequence>MMLLIFCSEDLTTPGNLDDLFVNDLNPCLTPYRAKTSLREFEGMCFESTHDEGLSGSGMRMCNEIGFNSFSWRLPRSSDCCQNSNTRSILTRAS</sequence>
<name>A0AAD7KUT8_QUISA</name>
<proteinExistence type="predicted"/>
<comment type="caution">
    <text evidence="1">The sequence shown here is derived from an EMBL/GenBank/DDBJ whole genome shotgun (WGS) entry which is preliminary data.</text>
</comment>
<dbReference type="AlphaFoldDB" id="A0AAD7KUT8"/>
<reference evidence="1" key="1">
    <citation type="journal article" date="2023" name="Science">
        <title>Elucidation of the pathway for biosynthesis of saponin adjuvants from the soapbark tree.</title>
        <authorList>
            <person name="Reed J."/>
            <person name="Orme A."/>
            <person name="El-Demerdash A."/>
            <person name="Owen C."/>
            <person name="Martin L.B.B."/>
            <person name="Misra R.C."/>
            <person name="Kikuchi S."/>
            <person name="Rejzek M."/>
            <person name="Martin A.C."/>
            <person name="Harkess A."/>
            <person name="Leebens-Mack J."/>
            <person name="Louveau T."/>
            <person name="Stephenson M.J."/>
            <person name="Osbourn A."/>
        </authorList>
    </citation>
    <scope>NUCLEOTIDE SEQUENCE</scope>
    <source>
        <strain evidence="1">S10</strain>
    </source>
</reference>
<dbReference type="Proteomes" id="UP001163823">
    <property type="component" value="Chromosome 13"/>
</dbReference>
<dbReference type="EMBL" id="JARAOO010000013">
    <property type="protein sequence ID" value="KAJ7946413.1"/>
    <property type="molecule type" value="Genomic_DNA"/>
</dbReference>
<dbReference type="PANTHER" id="PTHR35493:SF1">
    <property type="entry name" value="STRUCTURAL MAINTENANCE OF CHROMOSOMES PROTEIN"/>
    <property type="match status" value="1"/>
</dbReference>
<keyword evidence="2" id="KW-1185">Reference proteome</keyword>